<evidence type="ECO:0000256" key="3">
    <source>
        <dbReference type="ARBA" id="ARBA00022448"/>
    </source>
</evidence>
<dbReference type="FunFam" id="1.10.3470.10:FF:000001">
    <property type="entry name" value="Vitamin B12 ABC transporter permease BtuC"/>
    <property type="match status" value="1"/>
</dbReference>
<dbReference type="InterPro" id="IPR000522">
    <property type="entry name" value="ABC_transptr_permease_BtuC"/>
</dbReference>
<feature type="transmembrane region" description="Helical" evidence="9">
    <location>
        <begin position="57"/>
        <end position="77"/>
    </location>
</feature>
<evidence type="ECO:0000313" key="10">
    <source>
        <dbReference type="EMBL" id="AZA09895.1"/>
    </source>
</evidence>
<sequence>MTARGTSAAGTGSTTAAVKQAGQAEVAGQAGPAGQAQDPTPGAASQAKTGRFTISRVAALVLVAVLACVLAVASVSLGSVSVPPRQIIQALTSADANGYNHTVISDMRIPRTIIAMLVGATLGVAGAVMQAVTRNPLADPFVLGVSSGAGFGITAAVFFFGADSPEQFTLMAIAGAVLAGLLVIFIGQGTRGQSSPVRLVLAGMIGGTVMTTWTSIMVYSDDHTRETVRYIMIGGVGGRRLQDFPLAIGLAVVGMVICILMSRSIGMLALGEDIAAAAGVHTARIRLIASIVVVAMAGASVAICGPIGFVGFAVPHLVRPLVRGSVEWGIVLSAFVGASMLTAADILGRFALFPAELEASIVMGAIGAPFFILIARQSSKVAS</sequence>
<gene>
    <name evidence="10" type="primary">yfiZ1</name>
    <name evidence="10" type="ORF">CPPEL_08960</name>
</gene>
<dbReference type="RefSeq" id="WP_123960767.1">
    <property type="nucleotide sequence ID" value="NZ_CP033898.1"/>
</dbReference>
<dbReference type="EMBL" id="CP033898">
    <property type="protein sequence ID" value="AZA09895.1"/>
    <property type="molecule type" value="Genomic_DNA"/>
</dbReference>
<comment type="subcellular location">
    <subcellularLocation>
        <location evidence="1">Cell membrane</location>
        <topology evidence="1">Multi-pass membrane protein</topology>
    </subcellularLocation>
</comment>
<proteinExistence type="inferred from homology"/>
<evidence type="ECO:0000256" key="8">
    <source>
        <dbReference type="SAM" id="MobiDB-lite"/>
    </source>
</evidence>
<evidence type="ECO:0000256" key="1">
    <source>
        <dbReference type="ARBA" id="ARBA00004651"/>
    </source>
</evidence>
<dbReference type="PANTHER" id="PTHR30472">
    <property type="entry name" value="FERRIC ENTEROBACTIN TRANSPORT SYSTEM PERMEASE PROTEIN"/>
    <property type="match status" value="1"/>
</dbReference>
<evidence type="ECO:0000256" key="2">
    <source>
        <dbReference type="ARBA" id="ARBA00007935"/>
    </source>
</evidence>
<evidence type="ECO:0000256" key="5">
    <source>
        <dbReference type="ARBA" id="ARBA00022692"/>
    </source>
</evidence>
<keyword evidence="3" id="KW-0813">Transport</keyword>
<evidence type="ECO:0000256" key="4">
    <source>
        <dbReference type="ARBA" id="ARBA00022475"/>
    </source>
</evidence>
<dbReference type="InterPro" id="IPR037294">
    <property type="entry name" value="ABC_BtuC-like"/>
</dbReference>
<keyword evidence="6 9" id="KW-1133">Transmembrane helix</keyword>
<dbReference type="GO" id="GO:0033214">
    <property type="term" value="P:siderophore-iron import into cell"/>
    <property type="evidence" value="ECO:0007669"/>
    <property type="project" value="TreeGrafter"/>
</dbReference>
<dbReference type="Proteomes" id="UP000271426">
    <property type="component" value="Chromosome"/>
</dbReference>
<dbReference type="GO" id="GO:0005886">
    <property type="term" value="C:plasma membrane"/>
    <property type="evidence" value="ECO:0007669"/>
    <property type="project" value="UniProtKB-SubCell"/>
</dbReference>
<dbReference type="KEGG" id="cpso:CPPEL_08960"/>
<feature type="transmembrane region" description="Helical" evidence="9">
    <location>
        <begin position="109"/>
        <end position="129"/>
    </location>
</feature>
<dbReference type="Gene3D" id="1.10.3470.10">
    <property type="entry name" value="ABC transporter involved in vitamin B12 uptake, BtuC"/>
    <property type="match status" value="1"/>
</dbReference>
<keyword evidence="7 9" id="KW-0472">Membrane</keyword>
<evidence type="ECO:0000256" key="6">
    <source>
        <dbReference type="ARBA" id="ARBA00022989"/>
    </source>
</evidence>
<accession>A0A3G6IVS8</accession>
<dbReference type="AlphaFoldDB" id="A0A3G6IVS8"/>
<keyword evidence="4" id="KW-1003">Cell membrane</keyword>
<evidence type="ECO:0000256" key="9">
    <source>
        <dbReference type="SAM" id="Phobius"/>
    </source>
</evidence>
<feature type="transmembrane region" description="Helical" evidence="9">
    <location>
        <begin position="141"/>
        <end position="162"/>
    </location>
</feature>
<evidence type="ECO:0000256" key="7">
    <source>
        <dbReference type="ARBA" id="ARBA00023136"/>
    </source>
</evidence>
<dbReference type="Pfam" id="PF01032">
    <property type="entry name" value="FecCD"/>
    <property type="match status" value="1"/>
</dbReference>
<feature type="region of interest" description="Disordered" evidence="8">
    <location>
        <begin position="27"/>
        <end position="46"/>
    </location>
</feature>
<evidence type="ECO:0000313" key="11">
    <source>
        <dbReference type="Proteomes" id="UP000271426"/>
    </source>
</evidence>
<feature type="transmembrane region" description="Helical" evidence="9">
    <location>
        <begin position="287"/>
        <end position="314"/>
    </location>
</feature>
<feature type="transmembrane region" description="Helical" evidence="9">
    <location>
        <begin position="168"/>
        <end position="187"/>
    </location>
</feature>
<protein>
    <submittedName>
        <fullName evidence="10">Putative siderophore transport system permease protein YfiZ</fullName>
    </submittedName>
</protein>
<reference evidence="10 11" key="1">
    <citation type="submission" date="2018-11" db="EMBL/GenBank/DDBJ databases">
        <authorList>
            <person name="Kleinhagauer T."/>
            <person name="Glaeser S.P."/>
            <person name="Spergser J."/>
            <person name="Ruckert C."/>
            <person name="Kaempfer P."/>
            <person name="Busse H.-J."/>
        </authorList>
    </citation>
    <scope>NUCLEOTIDE SEQUENCE [LARGE SCALE GENOMIC DNA]</scope>
    <source>
        <strain evidence="10 11">812CH</strain>
    </source>
</reference>
<feature type="transmembrane region" description="Helical" evidence="9">
    <location>
        <begin position="359"/>
        <end position="378"/>
    </location>
</feature>
<keyword evidence="5 9" id="KW-0812">Transmembrane</keyword>
<dbReference type="GO" id="GO:0022857">
    <property type="term" value="F:transmembrane transporter activity"/>
    <property type="evidence" value="ECO:0007669"/>
    <property type="project" value="InterPro"/>
</dbReference>
<feature type="transmembrane region" description="Helical" evidence="9">
    <location>
        <begin position="244"/>
        <end position="266"/>
    </location>
</feature>
<organism evidence="10 11">
    <name type="scientific">Corynebacterium pseudopelargi</name>
    <dbReference type="NCBI Taxonomy" id="2080757"/>
    <lineage>
        <taxon>Bacteria</taxon>
        <taxon>Bacillati</taxon>
        <taxon>Actinomycetota</taxon>
        <taxon>Actinomycetes</taxon>
        <taxon>Mycobacteriales</taxon>
        <taxon>Corynebacteriaceae</taxon>
        <taxon>Corynebacterium</taxon>
    </lineage>
</organism>
<dbReference type="PANTHER" id="PTHR30472:SF1">
    <property type="entry name" value="FE(3+) DICITRATE TRANSPORT SYSTEM PERMEASE PROTEIN FECC-RELATED"/>
    <property type="match status" value="1"/>
</dbReference>
<name>A0A3G6IVS8_9CORY</name>
<keyword evidence="11" id="KW-1185">Reference proteome</keyword>
<dbReference type="OrthoDB" id="9782305at2"/>
<dbReference type="SUPFAM" id="SSF81345">
    <property type="entry name" value="ABC transporter involved in vitamin B12 uptake, BtuC"/>
    <property type="match status" value="1"/>
</dbReference>
<feature type="transmembrane region" description="Helical" evidence="9">
    <location>
        <begin position="199"/>
        <end position="219"/>
    </location>
</feature>
<dbReference type="CDD" id="cd06550">
    <property type="entry name" value="TM_ABC_iron-siderophores_like"/>
    <property type="match status" value="1"/>
</dbReference>
<feature type="compositionally biased region" description="Low complexity" evidence="8">
    <location>
        <begin position="27"/>
        <end position="44"/>
    </location>
</feature>
<feature type="transmembrane region" description="Helical" evidence="9">
    <location>
        <begin position="326"/>
        <end position="347"/>
    </location>
</feature>
<comment type="similarity">
    <text evidence="2">Belongs to the binding-protein-dependent transport system permease family. FecCD subfamily.</text>
</comment>